<evidence type="ECO:0000256" key="2">
    <source>
        <dbReference type="SAM" id="MobiDB-lite"/>
    </source>
</evidence>
<dbReference type="PANTHER" id="PTHR23064">
    <property type="entry name" value="TROPONIN"/>
    <property type="match status" value="1"/>
</dbReference>
<dbReference type="EMBL" id="CP031049">
    <property type="protein sequence ID" value="QDZ25119.1"/>
    <property type="molecule type" value="Genomic_DNA"/>
</dbReference>
<feature type="domain" description="EF-hand" evidence="3">
    <location>
        <begin position="50"/>
        <end position="85"/>
    </location>
</feature>
<feature type="compositionally biased region" description="Polar residues" evidence="2">
    <location>
        <begin position="239"/>
        <end position="251"/>
    </location>
</feature>
<evidence type="ECO:0000313" key="4">
    <source>
        <dbReference type="EMBL" id="QDZ25119.1"/>
    </source>
</evidence>
<dbReference type="InterPro" id="IPR052591">
    <property type="entry name" value="CML21-like"/>
</dbReference>
<feature type="domain" description="EF-hand" evidence="3">
    <location>
        <begin position="187"/>
        <end position="213"/>
    </location>
</feature>
<dbReference type="InterPro" id="IPR011992">
    <property type="entry name" value="EF-hand-dom_pair"/>
</dbReference>
<gene>
    <name evidence="4" type="ORF">A3770_16p76370</name>
</gene>
<dbReference type="Proteomes" id="UP000316726">
    <property type="component" value="Chromosome 16"/>
</dbReference>
<feature type="region of interest" description="Disordered" evidence="2">
    <location>
        <begin position="224"/>
        <end position="262"/>
    </location>
</feature>
<feature type="domain" description="EF-hand" evidence="3">
    <location>
        <begin position="87"/>
        <end position="122"/>
    </location>
</feature>
<dbReference type="Gene3D" id="1.10.238.10">
    <property type="entry name" value="EF-hand"/>
    <property type="match status" value="2"/>
</dbReference>
<reference evidence="4 5" key="1">
    <citation type="submission" date="2018-07" db="EMBL/GenBank/DDBJ databases">
        <title>The complete nuclear genome of the prasinophyte Chloropicon primus (CCMP1205).</title>
        <authorList>
            <person name="Pombert J.-F."/>
            <person name="Otis C."/>
            <person name="Turmel M."/>
            <person name="Lemieux C."/>
        </authorList>
    </citation>
    <scope>NUCLEOTIDE SEQUENCE [LARGE SCALE GENOMIC DNA]</scope>
    <source>
        <strain evidence="4 5">CCMP1205</strain>
    </source>
</reference>
<dbReference type="OrthoDB" id="26525at2759"/>
<sequence>MGGTLCKNSMEATDNIEVALIKAVRLKGARHKQKIKHINTLLLKFPQMIEKIEKLKVYFENADKSNSGTISPDEFLACCDETICVKLSKDTRSKLFDMSDFNHDKEIDFQEFVVVCALVYLLEENNKGSTIDAFADIYDTVIDAFLYFDKNNSGYLDKEEVMEGFSEGATPSAKVNKGLVGFSARRFEELDWDKNGQVSFREFLFALEKWLGMEDELNTPRVVPEGIAEEGDDEDALHTPQQSSNYFAQTRPTEDGEGEEEK</sequence>
<dbReference type="AlphaFoldDB" id="A0A5B8MX08"/>
<evidence type="ECO:0000313" key="5">
    <source>
        <dbReference type="Proteomes" id="UP000316726"/>
    </source>
</evidence>
<name>A0A5B8MX08_9CHLO</name>
<dbReference type="SMART" id="SM00054">
    <property type="entry name" value="EFh"/>
    <property type="match status" value="4"/>
</dbReference>
<dbReference type="SUPFAM" id="SSF47473">
    <property type="entry name" value="EF-hand"/>
    <property type="match status" value="1"/>
</dbReference>
<organism evidence="4 5">
    <name type="scientific">Chloropicon primus</name>
    <dbReference type="NCBI Taxonomy" id="1764295"/>
    <lineage>
        <taxon>Eukaryota</taxon>
        <taxon>Viridiplantae</taxon>
        <taxon>Chlorophyta</taxon>
        <taxon>Chloropicophyceae</taxon>
        <taxon>Chloropicales</taxon>
        <taxon>Chloropicaceae</taxon>
        <taxon>Chloropicon</taxon>
    </lineage>
</organism>
<dbReference type="InterPro" id="IPR018247">
    <property type="entry name" value="EF_Hand_1_Ca_BS"/>
</dbReference>
<dbReference type="PROSITE" id="PS50222">
    <property type="entry name" value="EF_HAND_2"/>
    <property type="match status" value="4"/>
</dbReference>
<dbReference type="InterPro" id="IPR002048">
    <property type="entry name" value="EF_hand_dom"/>
</dbReference>
<keyword evidence="1" id="KW-0106">Calcium</keyword>
<evidence type="ECO:0000256" key="1">
    <source>
        <dbReference type="ARBA" id="ARBA00022837"/>
    </source>
</evidence>
<dbReference type="PROSITE" id="PS00018">
    <property type="entry name" value="EF_HAND_1"/>
    <property type="match status" value="3"/>
</dbReference>
<dbReference type="Pfam" id="PF13499">
    <property type="entry name" value="EF-hand_7"/>
    <property type="match status" value="2"/>
</dbReference>
<protein>
    <recommendedName>
        <fullName evidence="3">EF-hand domain-containing protein</fullName>
    </recommendedName>
</protein>
<evidence type="ECO:0000259" key="3">
    <source>
        <dbReference type="PROSITE" id="PS50222"/>
    </source>
</evidence>
<accession>A0A5B8MX08</accession>
<keyword evidence="5" id="KW-1185">Reference proteome</keyword>
<dbReference type="GO" id="GO:0005509">
    <property type="term" value="F:calcium ion binding"/>
    <property type="evidence" value="ECO:0007669"/>
    <property type="project" value="InterPro"/>
</dbReference>
<dbReference type="STRING" id="1764295.A0A5B8MX08"/>
<feature type="domain" description="EF-hand" evidence="3">
    <location>
        <begin position="136"/>
        <end position="171"/>
    </location>
</feature>
<proteinExistence type="predicted"/>